<keyword evidence="4" id="KW-1185">Reference proteome</keyword>
<organism evidence="3 4">
    <name type="scientific">Aphanomyces stellatus</name>
    <dbReference type="NCBI Taxonomy" id="120398"/>
    <lineage>
        <taxon>Eukaryota</taxon>
        <taxon>Sar</taxon>
        <taxon>Stramenopiles</taxon>
        <taxon>Oomycota</taxon>
        <taxon>Saprolegniomycetes</taxon>
        <taxon>Saprolegniales</taxon>
        <taxon>Verrucalvaceae</taxon>
        <taxon>Aphanomyces</taxon>
    </lineage>
</organism>
<protein>
    <submittedName>
        <fullName evidence="3">Aste57867_12711 protein</fullName>
    </submittedName>
</protein>
<evidence type="ECO:0000313" key="3">
    <source>
        <dbReference type="EMBL" id="VFT89561.1"/>
    </source>
</evidence>
<dbReference type="AlphaFoldDB" id="A0A485KWA1"/>
<sequence>MFVHWSVIVHGLAGNFSIKSGLSREWHVLCFGSTMEYAIGKMGPLETKEMIIKRHDVCTLVDQLGTGRSIAAHDDLAPLLPDQLVKTLRCRQPPHVDASALSSHVTPRYLMRATDGTLHLTVPFQARPIVLGFLVFFDIAVVAMMYFVLVVPSHVVRQTKHDQQQNSRATTVLFVVGFALYGIEEFVVSSTTWSYTWRVLCLGATKHYDIKAMGPLQITTTSKRPSHEALSRQLFGFQYGGTMVNMGYYLNQSEVETFLVRYCHTCQGL</sequence>
<evidence type="ECO:0000313" key="4">
    <source>
        <dbReference type="Proteomes" id="UP000332933"/>
    </source>
</evidence>
<evidence type="ECO:0000313" key="2">
    <source>
        <dbReference type="EMBL" id="KAF0696518.1"/>
    </source>
</evidence>
<name>A0A485KWA1_9STRA</name>
<reference evidence="3 4" key="1">
    <citation type="submission" date="2019-03" db="EMBL/GenBank/DDBJ databases">
        <authorList>
            <person name="Gaulin E."/>
            <person name="Dumas B."/>
        </authorList>
    </citation>
    <scope>NUCLEOTIDE SEQUENCE [LARGE SCALE GENOMIC DNA]</scope>
    <source>
        <strain evidence="3">CBS 568.67</strain>
    </source>
</reference>
<gene>
    <name evidence="3" type="primary">Aste57867_12711</name>
    <name evidence="2" type="ORF">As57867_012663</name>
    <name evidence="3" type="ORF">ASTE57867_12711</name>
</gene>
<feature type="transmembrane region" description="Helical" evidence="1">
    <location>
        <begin position="169"/>
        <end position="188"/>
    </location>
</feature>
<keyword evidence="1" id="KW-1133">Transmembrane helix</keyword>
<evidence type="ECO:0000256" key="1">
    <source>
        <dbReference type="SAM" id="Phobius"/>
    </source>
</evidence>
<dbReference type="EMBL" id="VJMH01005388">
    <property type="protein sequence ID" value="KAF0696518.1"/>
    <property type="molecule type" value="Genomic_DNA"/>
</dbReference>
<accession>A0A485KWA1</accession>
<keyword evidence="1" id="KW-0812">Transmembrane</keyword>
<proteinExistence type="predicted"/>
<feature type="transmembrane region" description="Helical" evidence="1">
    <location>
        <begin position="129"/>
        <end position="149"/>
    </location>
</feature>
<keyword evidence="1" id="KW-0472">Membrane</keyword>
<dbReference type="OrthoDB" id="10558321at2759"/>
<dbReference type="EMBL" id="CAADRA010005409">
    <property type="protein sequence ID" value="VFT89561.1"/>
    <property type="molecule type" value="Genomic_DNA"/>
</dbReference>
<reference evidence="2" key="2">
    <citation type="submission" date="2019-06" db="EMBL/GenBank/DDBJ databases">
        <title>Genomics analysis of Aphanomyces spp. identifies a new class of oomycete effector associated with host adaptation.</title>
        <authorList>
            <person name="Gaulin E."/>
        </authorList>
    </citation>
    <scope>NUCLEOTIDE SEQUENCE</scope>
    <source>
        <strain evidence="2">CBS 578.67</strain>
    </source>
</reference>
<dbReference type="Proteomes" id="UP000332933">
    <property type="component" value="Unassembled WGS sequence"/>
</dbReference>